<accession>A0A5M3N7J5</accession>
<dbReference type="AlphaFoldDB" id="A0A5M3N7J5"/>
<sequence length="127" mass="14139">MAFCTNLILSHILVLNLEKEAHPAPDDISILNPTDMGGTAAQTSVHRRWKTRMALVIFSTQEVDQLDYIRSSWHLFLNNPALSNTILRSSIEGVLTKCNRSSASPDSQAFDQVVCALLIQLLKPNSY</sequence>
<name>A0A5M3N7J5_CONPW</name>
<proteinExistence type="predicted"/>
<keyword evidence="3" id="KW-1185">Reference proteome</keyword>
<evidence type="ECO:0000313" key="3">
    <source>
        <dbReference type="Proteomes" id="UP000053558"/>
    </source>
</evidence>
<reference evidence="3" key="1">
    <citation type="journal article" date="2012" name="Science">
        <title>The Paleozoic origin of enzymatic lignin decomposition reconstructed from 31 fungal genomes.</title>
        <authorList>
            <person name="Floudas D."/>
            <person name="Binder M."/>
            <person name="Riley R."/>
            <person name="Barry K."/>
            <person name="Blanchette R.A."/>
            <person name="Henrissat B."/>
            <person name="Martinez A.T."/>
            <person name="Otillar R."/>
            <person name="Spatafora J.W."/>
            <person name="Yadav J.S."/>
            <person name="Aerts A."/>
            <person name="Benoit I."/>
            <person name="Boyd A."/>
            <person name="Carlson A."/>
            <person name="Copeland A."/>
            <person name="Coutinho P.M."/>
            <person name="de Vries R.P."/>
            <person name="Ferreira P."/>
            <person name="Findley K."/>
            <person name="Foster B."/>
            <person name="Gaskell J."/>
            <person name="Glotzer D."/>
            <person name="Gorecki P."/>
            <person name="Heitman J."/>
            <person name="Hesse C."/>
            <person name="Hori C."/>
            <person name="Igarashi K."/>
            <person name="Jurgens J.A."/>
            <person name="Kallen N."/>
            <person name="Kersten P."/>
            <person name="Kohler A."/>
            <person name="Kuees U."/>
            <person name="Kumar T.K.A."/>
            <person name="Kuo A."/>
            <person name="LaButti K."/>
            <person name="Larrondo L.F."/>
            <person name="Lindquist E."/>
            <person name="Ling A."/>
            <person name="Lombard V."/>
            <person name="Lucas S."/>
            <person name="Lundell T."/>
            <person name="Martin R."/>
            <person name="McLaughlin D.J."/>
            <person name="Morgenstern I."/>
            <person name="Morin E."/>
            <person name="Murat C."/>
            <person name="Nagy L.G."/>
            <person name="Nolan M."/>
            <person name="Ohm R.A."/>
            <person name="Patyshakuliyeva A."/>
            <person name="Rokas A."/>
            <person name="Ruiz-Duenas F.J."/>
            <person name="Sabat G."/>
            <person name="Salamov A."/>
            <person name="Samejima M."/>
            <person name="Schmutz J."/>
            <person name="Slot J.C."/>
            <person name="St John F."/>
            <person name="Stenlid J."/>
            <person name="Sun H."/>
            <person name="Sun S."/>
            <person name="Syed K."/>
            <person name="Tsang A."/>
            <person name="Wiebenga A."/>
            <person name="Young D."/>
            <person name="Pisabarro A."/>
            <person name="Eastwood D.C."/>
            <person name="Martin F."/>
            <person name="Cullen D."/>
            <person name="Grigoriev I.V."/>
            <person name="Hibbett D.S."/>
        </authorList>
    </citation>
    <scope>NUCLEOTIDE SEQUENCE [LARGE SCALE GENOMIC DNA]</scope>
    <source>
        <strain evidence="3">RWD-64-598 SS2</strain>
    </source>
</reference>
<dbReference type="RefSeq" id="XP_007763808.1">
    <property type="nucleotide sequence ID" value="XM_007765618.1"/>
</dbReference>
<feature type="signal peptide" evidence="1">
    <location>
        <begin position="1"/>
        <end position="23"/>
    </location>
</feature>
<evidence type="ECO:0000256" key="1">
    <source>
        <dbReference type="SAM" id="SignalP"/>
    </source>
</evidence>
<dbReference type="Proteomes" id="UP000053558">
    <property type="component" value="Unassembled WGS sequence"/>
</dbReference>
<gene>
    <name evidence="2" type="ORF">CONPUDRAFT_149291</name>
</gene>
<organism evidence="2 3">
    <name type="scientific">Coniophora puteana (strain RWD-64-598)</name>
    <name type="common">Brown rot fungus</name>
    <dbReference type="NCBI Taxonomy" id="741705"/>
    <lineage>
        <taxon>Eukaryota</taxon>
        <taxon>Fungi</taxon>
        <taxon>Dikarya</taxon>
        <taxon>Basidiomycota</taxon>
        <taxon>Agaricomycotina</taxon>
        <taxon>Agaricomycetes</taxon>
        <taxon>Agaricomycetidae</taxon>
        <taxon>Boletales</taxon>
        <taxon>Coniophorineae</taxon>
        <taxon>Coniophoraceae</taxon>
        <taxon>Coniophora</taxon>
    </lineage>
</organism>
<evidence type="ECO:0000313" key="2">
    <source>
        <dbReference type="EMBL" id="EIW87258.1"/>
    </source>
</evidence>
<keyword evidence="1" id="KW-0732">Signal</keyword>
<dbReference type="EMBL" id="JH711573">
    <property type="protein sequence ID" value="EIW87258.1"/>
    <property type="molecule type" value="Genomic_DNA"/>
</dbReference>
<dbReference type="GeneID" id="19202574"/>
<dbReference type="KEGG" id="cput:CONPUDRAFT_149291"/>
<feature type="chain" id="PRO_5024340645" evidence="1">
    <location>
        <begin position="24"/>
        <end position="127"/>
    </location>
</feature>
<protein>
    <submittedName>
        <fullName evidence="2">Uncharacterized protein</fullName>
    </submittedName>
</protein>
<comment type="caution">
    <text evidence="2">The sequence shown here is derived from an EMBL/GenBank/DDBJ whole genome shotgun (WGS) entry which is preliminary data.</text>
</comment>